<dbReference type="CDD" id="cd13676">
    <property type="entry name" value="PBP2_TRAP_DctP2_like"/>
    <property type="match status" value="1"/>
</dbReference>
<dbReference type="NCBIfam" id="TIGR00787">
    <property type="entry name" value="dctP"/>
    <property type="match status" value="1"/>
</dbReference>
<dbReference type="PANTHER" id="PTHR33376">
    <property type="match status" value="1"/>
</dbReference>
<sequence>MKRFGLFISLVLVATFMASGAFAADVIKMKLANAGPADPNDRTVIAVEVFKNYVETKTQGKVKIDVFHASQLGNEKEILEGLKMGTIELGTITTGPIPTLFKPIMVFDIPYLFPNKYVAWNVLDGEFGQELMEEMYKVTGIKCLAISENGYRHFFTGKKQIKSPADMKGLKLRTMENPAHMKLVEALGASPTPIAFGELYMALEQGVVDGAECPITLINNMKFYEVQKYVVLDGHLYNPLIMFINGKLWEKLPEDIKQALFEGAQLFKITQRALTERQVQTGIENLKKHGMTIYVPTPQEAKEFRDLSQPAVLEYVKAEVGEEWVEKVMEAVKDAEEDEKEMLE</sequence>
<feature type="chain" id="PRO_5003504463" evidence="5">
    <location>
        <begin position="24"/>
        <end position="344"/>
    </location>
</feature>
<reference evidence="6 7" key="2">
    <citation type="journal article" date="2012" name="Stand. Genomic Sci.">
        <title>Genome sequence of the moderately thermophilic, amino-acid-degrading and sulfur-reducing bacterium Thermovirga lienii type strain (Cas60314(T)).</title>
        <authorList>
            <person name="Goker M."/>
            <person name="Saunders E."/>
            <person name="Lapidus A."/>
            <person name="Nolan M."/>
            <person name="Lucas S."/>
            <person name="Hammon N."/>
            <person name="Deshpande S."/>
            <person name="Cheng J.F."/>
            <person name="Han C."/>
            <person name="Tapia R."/>
            <person name="Goodwin L.A."/>
            <person name="Pitluck S."/>
            <person name="Liolios K."/>
            <person name="Mavromatis K."/>
            <person name="Pagani I."/>
            <person name="Ivanova N."/>
            <person name="Mikhailova N."/>
            <person name="Pati A."/>
            <person name="Chen A."/>
            <person name="Palaniappan K."/>
            <person name="Land M."/>
            <person name="Chang Y.J."/>
            <person name="Jeffries C.D."/>
            <person name="Brambilla E.M."/>
            <person name="Rohde M."/>
            <person name="Spring S."/>
            <person name="Detter J.C."/>
            <person name="Woyke T."/>
            <person name="Bristow J."/>
            <person name="Eisen J.A."/>
            <person name="Markowitz V."/>
            <person name="Hugenholtz P."/>
            <person name="Kyrpides N.C."/>
            <person name="Klenk H.P."/>
        </authorList>
    </citation>
    <scope>NUCLEOTIDE SEQUENCE [LARGE SCALE GENOMIC DNA]</scope>
    <source>
        <strain evidence="7">ATCC BAA-1197 / DSM 17291 / Cas60314</strain>
    </source>
</reference>
<dbReference type="GO" id="GO:0055085">
    <property type="term" value="P:transmembrane transport"/>
    <property type="evidence" value="ECO:0007669"/>
    <property type="project" value="InterPro"/>
</dbReference>
<gene>
    <name evidence="6" type="ordered locus">Tlie_0312</name>
</gene>
<evidence type="ECO:0000256" key="3">
    <source>
        <dbReference type="ARBA" id="ARBA00022448"/>
    </source>
</evidence>
<dbReference type="InterPro" id="IPR004682">
    <property type="entry name" value="TRAP_DctP"/>
</dbReference>
<dbReference type="InterPro" id="IPR038404">
    <property type="entry name" value="TRAP_DctP_sf"/>
</dbReference>
<dbReference type="OrthoDB" id="89872at2"/>
<dbReference type="Proteomes" id="UP000005868">
    <property type="component" value="Chromosome"/>
</dbReference>
<accession>G7V6U1</accession>
<evidence type="ECO:0000313" key="7">
    <source>
        <dbReference type="Proteomes" id="UP000005868"/>
    </source>
</evidence>
<dbReference type="KEGG" id="tli:Tlie_0312"/>
<evidence type="ECO:0000313" key="6">
    <source>
        <dbReference type="EMBL" id="AER66050.1"/>
    </source>
</evidence>
<dbReference type="eggNOG" id="COG1638">
    <property type="taxonomic scope" value="Bacteria"/>
</dbReference>
<reference evidence="7" key="1">
    <citation type="submission" date="2011-10" db="EMBL/GenBank/DDBJ databases">
        <title>The complete genome of chromosome of Thermovirga lienii DSM 17291.</title>
        <authorList>
            <consortium name="US DOE Joint Genome Institute (JGI-PGF)"/>
            <person name="Lucas S."/>
            <person name="Copeland A."/>
            <person name="Lapidus A."/>
            <person name="Glavina del Rio T."/>
            <person name="Dalin E."/>
            <person name="Tice H."/>
            <person name="Bruce D."/>
            <person name="Goodwin L."/>
            <person name="Pitluck S."/>
            <person name="Peters L."/>
            <person name="Mikhailova N."/>
            <person name="Saunders E."/>
            <person name="Kyrpides N."/>
            <person name="Mavromatis K."/>
            <person name="Ivanova N."/>
            <person name="Last F.I."/>
            <person name="Brettin T."/>
            <person name="Detter J.C."/>
            <person name="Han C."/>
            <person name="Larimer F."/>
            <person name="Land M."/>
            <person name="Hauser L."/>
            <person name="Markowitz V."/>
            <person name="Cheng J.-F."/>
            <person name="Hugenholtz P."/>
            <person name="Woyke T."/>
            <person name="Wu D."/>
            <person name="Spring S."/>
            <person name="Schroeder M."/>
            <person name="Brambilla E.-M."/>
            <person name="Klenk H.-P."/>
            <person name="Eisen J.A."/>
        </authorList>
    </citation>
    <scope>NUCLEOTIDE SEQUENCE [LARGE SCALE GENOMIC DNA]</scope>
    <source>
        <strain evidence="7">ATCC BAA-1197 / DSM 17291 / Cas60314</strain>
    </source>
</reference>
<dbReference type="GO" id="GO:0030288">
    <property type="term" value="C:outer membrane-bounded periplasmic space"/>
    <property type="evidence" value="ECO:0007669"/>
    <property type="project" value="InterPro"/>
</dbReference>
<evidence type="ECO:0000256" key="4">
    <source>
        <dbReference type="ARBA" id="ARBA00022729"/>
    </source>
</evidence>
<dbReference type="NCBIfam" id="NF037995">
    <property type="entry name" value="TRAP_S1"/>
    <property type="match status" value="1"/>
</dbReference>
<comment type="similarity">
    <text evidence="2">Belongs to the bacterial solute-binding protein 7 family.</text>
</comment>
<keyword evidence="4 5" id="KW-0732">Signal</keyword>
<name>G7V6U1_THELD</name>
<dbReference type="EMBL" id="CP003096">
    <property type="protein sequence ID" value="AER66050.1"/>
    <property type="molecule type" value="Genomic_DNA"/>
</dbReference>
<evidence type="ECO:0000256" key="2">
    <source>
        <dbReference type="ARBA" id="ARBA00009023"/>
    </source>
</evidence>
<dbReference type="PANTHER" id="PTHR33376:SF4">
    <property type="entry name" value="SIALIC ACID-BINDING PERIPLASMIC PROTEIN SIAP"/>
    <property type="match status" value="1"/>
</dbReference>
<proteinExistence type="inferred from homology"/>
<evidence type="ECO:0000256" key="1">
    <source>
        <dbReference type="ARBA" id="ARBA00004196"/>
    </source>
</evidence>
<feature type="signal peptide" evidence="5">
    <location>
        <begin position="1"/>
        <end position="23"/>
    </location>
</feature>
<dbReference type="Gene3D" id="3.40.190.170">
    <property type="entry name" value="Bacterial extracellular solute-binding protein, family 7"/>
    <property type="match status" value="1"/>
</dbReference>
<evidence type="ECO:0000256" key="5">
    <source>
        <dbReference type="SAM" id="SignalP"/>
    </source>
</evidence>
<dbReference type="InterPro" id="IPR018389">
    <property type="entry name" value="DctP_fam"/>
</dbReference>
<comment type="subcellular location">
    <subcellularLocation>
        <location evidence="1">Cell envelope</location>
    </subcellularLocation>
</comment>
<dbReference type="STRING" id="580340.Tlie_0312"/>
<dbReference type="HOGENOM" id="CLU_036176_1_3_0"/>
<organism evidence="6 7">
    <name type="scientific">Thermovirga lienii (strain ATCC BAA-1197 / DSM 17291 / Cas60314)</name>
    <dbReference type="NCBI Taxonomy" id="580340"/>
    <lineage>
        <taxon>Bacteria</taxon>
        <taxon>Thermotogati</taxon>
        <taxon>Synergistota</taxon>
        <taxon>Synergistia</taxon>
        <taxon>Synergistales</taxon>
        <taxon>Thermovirgaceae</taxon>
        <taxon>Thermovirga</taxon>
    </lineage>
</organism>
<dbReference type="PIRSF" id="PIRSF006470">
    <property type="entry name" value="DctB"/>
    <property type="match status" value="1"/>
</dbReference>
<keyword evidence="3" id="KW-0813">Transport</keyword>
<protein>
    <submittedName>
        <fullName evidence="6">TRAP dicarboxylate transporter, DctP subunit</fullName>
    </submittedName>
</protein>
<keyword evidence="7" id="KW-1185">Reference proteome</keyword>
<dbReference type="Pfam" id="PF03480">
    <property type="entry name" value="DctP"/>
    <property type="match status" value="1"/>
</dbReference>
<dbReference type="AlphaFoldDB" id="G7V6U1"/>